<keyword evidence="2" id="KW-1185">Reference proteome</keyword>
<name>A0ABR8CTH1_9NOST</name>
<evidence type="ECO:0000313" key="1">
    <source>
        <dbReference type="EMBL" id="MBD2345785.1"/>
    </source>
</evidence>
<dbReference type="Proteomes" id="UP000607281">
    <property type="component" value="Unassembled WGS sequence"/>
</dbReference>
<evidence type="ECO:0000313" key="2">
    <source>
        <dbReference type="Proteomes" id="UP000607281"/>
    </source>
</evidence>
<accession>A0ABR8CTH1</accession>
<protein>
    <recommendedName>
        <fullName evidence="3">Transposase</fullName>
    </recommendedName>
</protein>
<reference evidence="1 2" key="1">
    <citation type="journal article" date="2020" name="ISME J.">
        <title>Comparative genomics reveals insights into cyanobacterial evolution and habitat adaptation.</title>
        <authorList>
            <person name="Chen M.Y."/>
            <person name="Teng W.K."/>
            <person name="Zhao L."/>
            <person name="Hu C.X."/>
            <person name="Zhou Y.K."/>
            <person name="Han B.P."/>
            <person name="Song L.R."/>
            <person name="Shu W.S."/>
        </authorList>
    </citation>
    <scope>NUCLEOTIDE SEQUENCE [LARGE SCALE GENOMIC DNA]</scope>
    <source>
        <strain evidence="1 2">FACHB-260</strain>
    </source>
</reference>
<dbReference type="EMBL" id="JACJRF010000030">
    <property type="protein sequence ID" value="MBD2345785.1"/>
    <property type="molecule type" value="Genomic_DNA"/>
</dbReference>
<dbReference type="RefSeq" id="WP_190408214.1">
    <property type="nucleotide sequence ID" value="NZ_JACJRF010000030.1"/>
</dbReference>
<organism evidence="1 2">
    <name type="scientific">Anabaena subtropica FACHB-260</name>
    <dbReference type="NCBI Taxonomy" id="2692884"/>
    <lineage>
        <taxon>Bacteria</taxon>
        <taxon>Bacillati</taxon>
        <taxon>Cyanobacteriota</taxon>
        <taxon>Cyanophyceae</taxon>
        <taxon>Nostocales</taxon>
        <taxon>Nostocaceae</taxon>
        <taxon>Anabaena</taxon>
    </lineage>
</organism>
<gene>
    <name evidence="1" type="ORF">H6G18_16740</name>
</gene>
<evidence type="ECO:0008006" key="3">
    <source>
        <dbReference type="Google" id="ProtNLM"/>
    </source>
</evidence>
<proteinExistence type="predicted"/>
<comment type="caution">
    <text evidence="1">The sequence shown here is derived from an EMBL/GenBank/DDBJ whole genome shotgun (WGS) entry which is preliminary data.</text>
</comment>
<sequence>MREGSNQDTVSNLDNHLIGYERLLSLFKSIQKQTPKGVGLKREVRASATYVALQFKIGGKRTLLFP</sequence>